<proteinExistence type="predicted"/>
<organism evidence="1 2">
    <name type="scientific">Penicillium subrubescens</name>
    <dbReference type="NCBI Taxonomy" id="1316194"/>
    <lineage>
        <taxon>Eukaryota</taxon>
        <taxon>Fungi</taxon>
        <taxon>Dikarya</taxon>
        <taxon>Ascomycota</taxon>
        <taxon>Pezizomycotina</taxon>
        <taxon>Eurotiomycetes</taxon>
        <taxon>Eurotiomycetidae</taxon>
        <taxon>Eurotiales</taxon>
        <taxon>Aspergillaceae</taxon>
        <taxon>Penicillium</taxon>
    </lineage>
</organism>
<dbReference type="AlphaFoldDB" id="A0A1Q5UHC6"/>
<gene>
    <name evidence="1" type="ORF">PENSUB_2593</name>
</gene>
<sequence length="266" mass="30525">MVRGTRGPMQWMLDLRSYGLKIHYNTSTPGYVTWMGQDELLYKDLYFTIGEFRGFIYGLVGETRRILRRYLLLATGSVKIPLACAPELLSLRHRNTDTAFRNVFIEDGIVALATKYYKGFYASNDAKIIYRFLPREVGELLVWYLWLHGTTINVSVYRNIAIGISRRFLRESSVFPQNQFDNSTGDTIADDIDDEASMDPDYFQGYIADLQAGYSSYVAGITYGREVTERAGTTAQRREFFRLSSTDWYRFLGFPDVESGLGRLLG</sequence>
<protein>
    <submittedName>
        <fullName evidence="1">Uncharacterized protein</fullName>
    </submittedName>
</protein>
<reference evidence="1 2" key="1">
    <citation type="submission" date="2016-10" db="EMBL/GenBank/DDBJ databases">
        <title>Genome sequence of the ascomycete fungus Penicillium subrubescens.</title>
        <authorList>
            <person name="De Vries R.P."/>
            <person name="Peng M."/>
            <person name="Dilokpimol A."/>
            <person name="Hilden K."/>
            <person name="Makela M.R."/>
            <person name="Grigoriev I."/>
            <person name="Riley R."/>
            <person name="Granchi Z."/>
        </authorList>
    </citation>
    <scope>NUCLEOTIDE SEQUENCE [LARGE SCALE GENOMIC DNA]</scope>
    <source>
        <strain evidence="1 2">CBS 132785</strain>
    </source>
</reference>
<dbReference type="EMBL" id="MNBE01000263">
    <property type="protein sequence ID" value="OKP11871.1"/>
    <property type="molecule type" value="Genomic_DNA"/>
</dbReference>
<dbReference type="STRING" id="1316194.A0A1Q5UHC6"/>
<dbReference type="Proteomes" id="UP000186955">
    <property type="component" value="Unassembled WGS sequence"/>
</dbReference>
<accession>A0A1Q5UHC6</accession>
<evidence type="ECO:0000313" key="2">
    <source>
        <dbReference type="Proteomes" id="UP000186955"/>
    </source>
</evidence>
<comment type="caution">
    <text evidence="1">The sequence shown here is derived from an EMBL/GenBank/DDBJ whole genome shotgun (WGS) entry which is preliminary data.</text>
</comment>
<name>A0A1Q5UHC6_9EURO</name>
<evidence type="ECO:0000313" key="1">
    <source>
        <dbReference type="EMBL" id="OKP11871.1"/>
    </source>
</evidence>
<keyword evidence="2" id="KW-1185">Reference proteome</keyword>